<keyword evidence="2" id="KW-1185">Reference proteome</keyword>
<name>A0A371IX59_9FIRM</name>
<reference evidence="1 2" key="1">
    <citation type="journal article" date="2017" name="Genome Announc.">
        <title>Draft Genome Sequence of Romboutsia weinsteinii sp. nov. Strain CCRI-19649(T) Isolated from Surface Water.</title>
        <authorList>
            <person name="Maheux A.F."/>
            <person name="Boudreau D.K."/>
            <person name="Berube E."/>
            <person name="Boissinot M."/>
            <person name="Cantin P."/>
            <person name="Raymond F."/>
            <person name="Corbeil J."/>
            <person name="Omar R.F."/>
            <person name="Bergeron M.G."/>
        </authorList>
    </citation>
    <scope>NUCLEOTIDE SEQUENCE [LARGE SCALE GENOMIC DNA]</scope>
    <source>
        <strain evidence="1 2">CCRI-19649</strain>
    </source>
</reference>
<dbReference type="RefSeq" id="WP_094368576.1">
    <property type="nucleotide sequence ID" value="NZ_NOJY02000142.1"/>
</dbReference>
<dbReference type="Pfam" id="PF01987">
    <property type="entry name" value="AIM24"/>
    <property type="match status" value="1"/>
</dbReference>
<comment type="caution">
    <text evidence="1">The sequence shown here is derived from an EMBL/GenBank/DDBJ whole genome shotgun (WGS) entry which is preliminary data.</text>
</comment>
<evidence type="ECO:0000313" key="1">
    <source>
        <dbReference type="EMBL" id="RDY25063.1"/>
    </source>
</evidence>
<dbReference type="EMBL" id="NOJY02000142">
    <property type="protein sequence ID" value="RDY25063.1"/>
    <property type="molecule type" value="Genomic_DNA"/>
</dbReference>
<gene>
    <name evidence="1" type="ORF">CHL78_020200</name>
</gene>
<dbReference type="PANTHER" id="PTHR43657:SF1">
    <property type="entry name" value="ALTERED INHERITANCE OF MITOCHONDRIA PROTEIN 24, MITOCHONDRIAL"/>
    <property type="match status" value="1"/>
</dbReference>
<evidence type="ECO:0000313" key="2">
    <source>
        <dbReference type="Proteomes" id="UP000215694"/>
    </source>
</evidence>
<dbReference type="AlphaFoldDB" id="A0A371IX59"/>
<dbReference type="InterPro" id="IPR016031">
    <property type="entry name" value="Trp_RNA-bd_attenuator-like_dom"/>
</dbReference>
<dbReference type="Gene3D" id="3.60.160.10">
    <property type="entry name" value="Mitochondrial biogenesis AIM24"/>
    <property type="match status" value="1"/>
</dbReference>
<accession>A0A371IX59</accession>
<sequence>MKDNVEKFELLYQGYNELLKINATKGDIFKVESGSMMGMTPTFERKSNIGNTGTMLSGVMSEYKATGDGELLITPKDMGNIMKIEMDGGRQYRISNGRFLACTEGINIETKSKTKSKGIFGSGEGLFAARVVGEGTLFLNLYGVLHKISLDLDEEYIVDSDHLVIWDNDMEFTRKMPKKELSNSLFSGEYTSVKFTGPGEIWMQTRKALAVSTGV</sequence>
<dbReference type="InterPro" id="IPR002838">
    <property type="entry name" value="AIM24"/>
</dbReference>
<proteinExistence type="predicted"/>
<dbReference type="SUPFAM" id="SSF51219">
    <property type="entry name" value="TRAP-like"/>
    <property type="match status" value="1"/>
</dbReference>
<dbReference type="PANTHER" id="PTHR43657">
    <property type="entry name" value="TRYPTOPHAN RNA-BINDING ATTENUATOR PROTEIN-LIKE PROTEIN"/>
    <property type="match status" value="1"/>
</dbReference>
<dbReference type="Proteomes" id="UP000215694">
    <property type="component" value="Unassembled WGS sequence"/>
</dbReference>
<dbReference type="OrthoDB" id="9779518at2"/>
<protein>
    <submittedName>
        <fullName evidence="1">AIM24 family protein</fullName>
    </submittedName>
</protein>
<organism evidence="1 2">
    <name type="scientific">Romboutsia weinsteinii</name>
    <dbReference type="NCBI Taxonomy" id="2020949"/>
    <lineage>
        <taxon>Bacteria</taxon>
        <taxon>Bacillati</taxon>
        <taxon>Bacillota</taxon>
        <taxon>Clostridia</taxon>
        <taxon>Peptostreptococcales</taxon>
        <taxon>Peptostreptococcaceae</taxon>
        <taxon>Romboutsia</taxon>
    </lineage>
</organism>
<dbReference type="InterPro" id="IPR036983">
    <property type="entry name" value="AIM24_sf"/>
</dbReference>